<evidence type="ECO:0000256" key="1">
    <source>
        <dbReference type="SAM" id="MobiDB-lite"/>
    </source>
</evidence>
<keyword evidence="3" id="KW-1185">Reference proteome</keyword>
<comment type="caution">
    <text evidence="2">The sequence shown here is derived from an EMBL/GenBank/DDBJ whole genome shotgun (WGS) entry which is preliminary data.</text>
</comment>
<dbReference type="InterPro" id="IPR036188">
    <property type="entry name" value="FAD/NAD-bd_sf"/>
</dbReference>
<dbReference type="AlphaFoldDB" id="V5FX24"/>
<dbReference type="PANTHER" id="PTHR15192">
    <property type="entry name" value="PROTEIN CBG05349"/>
    <property type="match status" value="1"/>
</dbReference>
<gene>
    <name evidence="2" type="ORF">PVAR5_2915</name>
</gene>
<dbReference type="InParanoid" id="V5FX24"/>
<dbReference type="SUPFAM" id="SSF51905">
    <property type="entry name" value="FAD/NAD(P)-binding domain"/>
    <property type="match status" value="2"/>
</dbReference>
<dbReference type="Proteomes" id="UP000018001">
    <property type="component" value="Unassembled WGS sequence"/>
</dbReference>
<evidence type="ECO:0000313" key="2">
    <source>
        <dbReference type="EMBL" id="GAD94291.1"/>
    </source>
</evidence>
<organism evidence="2 3">
    <name type="scientific">Byssochlamys spectabilis (strain No. 5 / NBRC 109023)</name>
    <name type="common">Paecilomyces variotii</name>
    <dbReference type="NCBI Taxonomy" id="1356009"/>
    <lineage>
        <taxon>Eukaryota</taxon>
        <taxon>Fungi</taxon>
        <taxon>Dikarya</taxon>
        <taxon>Ascomycota</taxon>
        <taxon>Pezizomycotina</taxon>
        <taxon>Eurotiomycetes</taxon>
        <taxon>Eurotiomycetidae</taxon>
        <taxon>Eurotiales</taxon>
        <taxon>Thermoascaceae</taxon>
        <taxon>Paecilomyces</taxon>
    </lineage>
</organism>
<evidence type="ECO:0008006" key="4">
    <source>
        <dbReference type="Google" id="ProtNLM"/>
    </source>
</evidence>
<accession>V5FX24</accession>
<name>V5FX24_BYSSN</name>
<sequence>MPLSSEIETDTIIIGNGPSALLLSYILHGHIPRYIQDPPHPDPLLHAKLQDSPQLLSCDIDRLTEHFAASRISYSTQALPINVLLDTLVRPNAEVDDTEKDTNVEWCYVPEKAVPHLIFGDTPHPGGQWVDNPVAASWDIQTLSYAGMLGLPGYSFAEHYRKSTGKELPPFTRPTRREVADYFVAYPAAVGIESVIRCGETLAKISRTADGFYIGSHGIRCKRLVLASGIFSEVIQPPPLLQPLTSLHPAPSKRQDAPLLVIGSGFSAADVIISAPKDQKIIHLFKWDPDNRPSPLRACHQQAYPEYAGVYRLMKRAALALESRSINRPKNRRFASTSFLESRPWDEVYEGCPNTEITQVEVNEGQATVCFRRGDGTTLTREVSGLAYAAGRRGTLQYLDNALLAEVLGGDGASDADGLVTGQTLRSKAMDNLEVAPDVFIVGSLTGDSLIRFAHGGCVYAASRIIPSHNGSDERASVRSSSSTSSQKTPRIVPAAMNGMDGHQTPRSILNEKQPQDRRGTDESEPSKQALTQTEKPRASGWWGSLLQMLR</sequence>
<dbReference type="InterPro" id="IPR029731">
    <property type="entry name" value="OSGIN1/2"/>
</dbReference>
<proteinExistence type="predicted"/>
<dbReference type="HOGENOM" id="CLU_026100_0_0_1"/>
<dbReference type="OrthoDB" id="412005at2759"/>
<evidence type="ECO:0000313" key="3">
    <source>
        <dbReference type="Proteomes" id="UP000018001"/>
    </source>
</evidence>
<feature type="compositionally biased region" description="Basic and acidic residues" evidence="1">
    <location>
        <begin position="514"/>
        <end position="526"/>
    </location>
</feature>
<dbReference type="Gene3D" id="3.50.50.60">
    <property type="entry name" value="FAD/NAD(P)-binding domain"/>
    <property type="match status" value="1"/>
</dbReference>
<reference evidence="3" key="1">
    <citation type="journal article" date="2014" name="Genome Announc.">
        <title>Draft genome sequence of the formaldehyde-resistant fungus Byssochlamys spectabilis No. 5 (anamorph Paecilomyces variotii No. 5) (NBRC109023).</title>
        <authorList>
            <person name="Oka T."/>
            <person name="Ekino K."/>
            <person name="Fukuda K."/>
            <person name="Nomura Y."/>
        </authorList>
    </citation>
    <scope>NUCLEOTIDE SEQUENCE [LARGE SCALE GENOMIC DNA]</scope>
    <source>
        <strain evidence="3">No. 5 / NBRC 109023</strain>
    </source>
</reference>
<dbReference type="EMBL" id="BAUL01000086">
    <property type="protein sequence ID" value="GAD94291.1"/>
    <property type="molecule type" value="Genomic_DNA"/>
</dbReference>
<dbReference type="PANTHER" id="PTHR15192:SF8">
    <property type="entry name" value="FAD_NAD(P)-BINDING DOMAIN-CONTAINING PROTEIN"/>
    <property type="match status" value="1"/>
</dbReference>
<protein>
    <recommendedName>
        <fullName evidence="4">L-ornithine N(5)-oxygenase</fullName>
    </recommendedName>
</protein>
<dbReference type="eggNOG" id="ENOG502QRUQ">
    <property type="taxonomic scope" value="Eukaryota"/>
</dbReference>
<feature type="region of interest" description="Disordered" evidence="1">
    <location>
        <begin position="469"/>
        <end position="551"/>
    </location>
</feature>